<dbReference type="InterPro" id="IPR036410">
    <property type="entry name" value="HSP_DnaJ_Cys-rich_dom_sf"/>
</dbReference>
<evidence type="ECO:0008006" key="4">
    <source>
        <dbReference type="Google" id="ProtNLM"/>
    </source>
</evidence>
<dbReference type="Gene3D" id="6.20.20.10">
    <property type="match status" value="1"/>
</dbReference>
<keyword evidence="3" id="KW-1185">Reference proteome</keyword>
<comment type="caution">
    <text evidence="2">The sequence shown here is derived from an EMBL/GenBank/DDBJ whole genome shotgun (WGS) entry which is preliminary data.</text>
</comment>
<organism evidence="2 3">
    <name type="scientific">Pseudorhodoferax soli</name>
    <dbReference type="NCBI Taxonomy" id="545864"/>
    <lineage>
        <taxon>Bacteria</taxon>
        <taxon>Pseudomonadati</taxon>
        <taxon>Pseudomonadota</taxon>
        <taxon>Betaproteobacteria</taxon>
        <taxon>Burkholderiales</taxon>
        <taxon>Comamonadaceae</taxon>
    </lineage>
</organism>
<name>A0A368XYK0_9BURK</name>
<dbReference type="Proteomes" id="UP000252884">
    <property type="component" value="Unassembled WGS sequence"/>
</dbReference>
<protein>
    <recommendedName>
        <fullName evidence="4">Molecular chaperone DnaJ</fullName>
    </recommendedName>
</protein>
<dbReference type="AlphaFoldDB" id="A0A368XYK0"/>
<accession>A0A368XYK0</accession>
<evidence type="ECO:0000313" key="2">
    <source>
        <dbReference type="EMBL" id="RCW72539.1"/>
    </source>
</evidence>
<dbReference type="EMBL" id="QPJK01000003">
    <property type="protein sequence ID" value="RCW72539.1"/>
    <property type="molecule type" value="Genomic_DNA"/>
</dbReference>
<gene>
    <name evidence="2" type="ORF">DES41_103145</name>
</gene>
<sequence length="49" mass="4489">MAPGDEAPAGTPGTGEAPCRDCGGTGRIGTEACPACLGTGTINVGIGGA</sequence>
<evidence type="ECO:0000313" key="3">
    <source>
        <dbReference type="Proteomes" id="UP000252884"/>
    </source>
</evidence>
<reference evidence="2 3" key="1">
    <citation type="submission" date="2018-07" db="EMBL/GenBank/DDBJ databases">
        <title>Genomic Encyclopedia of Type Strains, Phase IV (KMG-IV): sequencing the most valuable type-strain genomes for metagenomic binning, comparative biology and taxonomic classification.</title>
        <authorList>
            <person name="Goeker M."/>
        </authorList>
    </citation>
    <scope>NUCLEOTIDE SEQUENCE [LARGE SCALE GENOMIC DNA]</scope>
    <source>
        <strain evidence="2 3">DSM 21634</strain>
    </source>
</reference>
<dbReference type="SUPFAM" id="SSF57938">
    <property type="entry name" value="DnaJ/Hsp40 cysteine-rich domain"/>
    <property type="match status" value="1"/>
</dbReference>
<proteinExistence type="predicted"/>
<evidence type="ECO:0000256" key="1">
    <source>
        <dbReference type="SAM" id="MobiDB-lite"/>
    </source>
</evidence>
<feature type="region of interest" description="Disordered" evidence="1">
    <location>
        <begin position="1"/>
        <end position="21"/>
    </location>
</feature>